<dbReference type="EMBL" id="FNKD01000003">
    <property type="protein sequence ID" value="SDQ82425.1"/>
    <property type="molecule type" value="Genomic_DNA"/>
</dbReference>
<dbReference type="InterPro" id="IPR014710">
    <property type="entry name" value="RmlC-like_jellyroll"/>
</dbReference>
<protein>
    <submittedName>
        <fullName evidence="2">Mannose-6-phosphate isomerase, cupin superfamily</fullName>
    </submittedName>
</protein>
<dbReference type="CDD" id="cd02223">
    <property type="entry name" value="cupin_Bh2720-like"/>
    <property type="match status" value="1"/>
</dbReference>
<dbReference type="PANTHER" id="PTHR43346">
    <property type="entry name" value="LIGAND BINDING DOMAIN PROTEIN, PUTATIVE (AFU_ORTHOLOGUE AFUA_6G14370)-RELATED"/>
    <property type="match status" value="1"/>
</dbReference>
<sequence length="278" mass="31575">MKGLRKIYYPYMYPYQHPYYVVNVPMYNYGRQSINGTLPNGLEHADRFGSFYAHKGDNGAKLQDYGSNPFVININEATRQNNTFRTALWTGTHLQVTLMSINVGEDIGLEMHPDVDQFLRVEQGQGIVRMGNSRDNLTFERNVYDDSAILIPAGSWHNLTNTGNIPLRLYSIYAPPNHPFGTVHVTKAEAMAAEEEHENGNTVISGKTPDEWVQHTEYLVEEGLEDVRRGINATHILQEFILMGVLVGKGYSPETAYETVEEWERTGESKLLQQSKNM</sequence>
<evidence type="ECO:0000259" key="1">
    <source>
        <dbReference type="Pfam" id="PF07883"/>
    </source>
</evidence>
<dbReference type="InterPro" id="IPR052538">
    <property type="entry name" value="Flavonoid_dioxygenase-like"/>
</dbReference>
<dbReference type="AlphaFoldDB" id="A0A1H1E104"/>
<accession>A0A1H1E104</accession>
<evidence type="ECO:0000313" key="2">
    <source>
        <dbReference type="EMBL" id="SDQ82425.1"/>
    </source>
</evidence>
<evidence type="ECO:0000313" key="3">
    <source>
        <dbReference type="Proteomes" id="UP000199444"/>
    </source>
</evidence>
<dbReference type="Proteomes" id="UP000199444">
    <property type="component" value="Unassembled WGS sequence"/>
</dbReference>
<name>A0A1H1E104_9BACI</name>
<keyword evidence="2" id="KW-0413">Isomerase</keyword>
<gene>
    <name evidence="2" type="ORF">SAMN05216231_2674</name>
</gene>
<reference evidence="2 3" key="1">
    <citation type="submission" date="2016-10" db="EMBL/GenBank/DDBJ databases">
        <authorList>
            <person name="de Groot N.N."/>
        </authorList>
    </citation>
    <scope>NUCLEOTIDE SEQUENCE [LARGE SCALE GENOMIC DNA]</scope>
    <source>
        <strain evidence="2 3">CGMCC 1.10449</strain>
    </source>
</reference>
<proteinExistence type="predicted"/>
<dbReference type="STRING" id="553311.SAMN05216231_2674"/>
<dbReference type="Pfam" id="PF07883">
    <property type="entry name" value="Cupin_2"/>
    <property type="match status" value="1"/>
</dbReference>
<dbReference type="InterPro" id="IPR013096">
    <property type="entry name" value="Cupin_2"/>
</dbReference>
<dbReference type="SUPFAM" id="SSF51182">
    <property type="entry name" value="RmlC-like cupins"/>
    <property type="match status" value="1"/>
</dbReference>
<keyword evidence="3" id="KW-1185">Reference proteome</keyword>
<dbReference type="PANTHER" id="PTHR43346:SF1">
    <property type="entry name" value="QUERCETIN 2,3-DIOXYGENASE-RELATED"/>
    <property type="match status" value="1"/>
</dbReference>
<dbReference type="InterPro" id="IPR011051">
    <property type="entry name" value="RmlC_Cupin_sf"/>
</dbReference>
<feature type="domain" description="Cupin type-2" evidence="1">
    <location>
        <begin position="98"/>
        <end position="173"/>
    </location>
</feature>
<dbReference type="GO" id="GO:0016853">
    <property type="term" value="F:isomerase activity"/>
    <property type="evidence" value="ECO:0007669"/>
    <property type="project" value="UniProtKB-KW"/>
</dbReference>
<dbReference type="Gene3D" id="2.60.120.10">
    <property type="entry name" value="Jelly Rolls"/>
    <property type="match status" value="1"/>
</dbReference>
<organism evidence="2 3">
    <name type="scientific">Virgibacillus salinus</name>
    <dbReference type="NCBI Taxonomy" id="553311"/>
    <lineage>
        <taxon>Bacteria</taxon>
        <taxon>Bacillati</taxon>
        <taxon>Bacillota</taxon>
        <taxon>Bacilli</taxon>
        <taxon>Bacillales</taxon>
        <taxon>Bacillaceae</taxon>
        <taxon>Virgibacillus</taxon>
    </lineage>
</organism>